<reference evidence="2" key="1">
    <citation type="submission" date="2021-02" db="EMBL/GenBank/DDBJ databases">
        <authorList>
            <person name="Dougan E. K."/>
            <person name="Rhodes N."/>
            <person name="Thang M."/>
            <person name="Chan C."/>
        </authorList>
    </citation>
    <scope>NUCLEOTIDE SEQUENCE</scope>
</reference>
<dbReference type="GO" id="GO:0003871">
    <property type="term" value="F:5-methyltetrahydropteroyltriglutamate-homocysteine S-methyltransferase activity"/>
    <property type="evidence" value="ECO:0007669"/>
    <property type="project" value="InterPro"/>
</dbReference>
<name>A0A813G088_POLGL</name>
<keyword evidence="3" id="KW-1185">Reference proteome</keyword>
<proteinExistence type="predicted"/>
<evidence type="ECO:0000313" key="2">
    <source>
        <dbReference type="EMBL" id="CAE8618483.1"/>
    </source>
</evidence>
<dbReference type="GO" id="GO:0008270">
    <property type="term" value="F:zinc ion binding"/>
    <property type="evidence" value="ECO:0007669"/>
    <property type="project" value="InterPro"/>
</dbReference>
<evidence type="ECO:0000313" key="3">
    <source>
        <dbReference type="Proteomes" id="UP000654075"/>
    </source>
</evidence>
<evidence type="ECO:0000259" key="1">
    <source>
        <dbReference type="Pfam" id="PF01717"/>
    </source>
</evidence>
<sequence length="102" mass="11291">MPCPSKMPGARMTSLCWHKRAKVILGTVSVSSSRVETVEEMQARLTEALEYIEPERLIVAPDCGLALLDGEKFRPLLNLKLANMCKAAECVPFSGKRKARES</sequence>
<dbReference type="AlphaFoldDB" id="A0A813G088"/>
<comment type="caution">
    <text evidence="2">The sequence shown here is derived from an EMBL/GenBank/DDBJ whole genome shotgun (WGS) entry which is preliminary data.</text>
</comment>
<dbReference type="InterPro" id="IPR002629">
    <property type="entry name" value="Met_Synth_C/arc"/>
</dbReference>
<gene>
    <name evidence="2" type="ORF">PGLA1383_LOCUS36102</name>
</gene>
<organism evidence="2 3">
    <name type="scientific">Polarella glacialis</name>
    <name type="common">Dinoflagellate</name>
    <dbReference type="NCBI Taxonomy" id="89957"/>
    <lineage>
        <taxon>Eukaryota</taxon>
        <taxon>Sar</taxon>
        <taxon>Alveolata</taxon>
        <taxon>Dinophyceae</taxon>
        <taxon>Suessiales</taxon>
        <taxon>Suessiaceae</taxon>
        <taxon>Polarella</taxon>
    </lineage>
</organism>
<dbReference type="Gene3D" id="3.20.20.210">
    <property type="match status" value="1"/>
</dbReference>
<dbReference type="OrthoDB" id="1053771at2759"/>
<dbReference type="Proteomes" id="UP000654075">
    <property type="component" value="Unassembled WGS sequence"/>
</dbReference>
<dbReference type="GO" id="GO:0009086">
    <property type="term" value="P:methionine biosynthetic process"/>
    <property type="evidence" value="ECO:0007669"/>
    <property type="project" value="InterPro"/>
</dbReference>
<dbReference type="Pfam" id="PF01717">
    <property type="entry name" value="Meth_synt_2"/>
    <property type="match status" value="1"/>
</dbReference>
<accession>A0A813G088</accession>
<dbReference type="InterPro" id="IPR038071">
    <property type="entry name" value="UROD/MetE-like_sf"/>
</dbReference>
<feature type="domain" description="Cobalamin-independent methionine synthase MetE C-terminal/archaeal" evidence="1">
    <location>
        <begin position="17"/>
        <end position="89"/>
    </location>
</feature>
<dbReference type="SUPFAM" id="SSF51726">
    <property type="entry name" value="UROD/MetE-like"/>
    <property type="match status" value="1"/>
</dbReference>
<dbReference type="EMBL" id="CAJNNV010026553">
    <property type="protein sequence ID" value="CAE8618483.1"/>
    <property type="molecule type" value="Genomic_DNA"/>
</dbReference>
<protein>
    <recommendedName>
        <fullName evidence="1">Cobalamin-independent methionine synthase MetE C-terminal/archaeal domain-containing protein</fullName>
    </recommendedName>
</protein>